<proteinExistence type="predicted"/>
<name>A0A9I9EAY1_CUCME</name>
<dbReference type="EnsemblPlants" id="MELO3C031248.2.1">
    <property type="protein sequence ID" value="MELO3C031248.2.1"/>
    <property type="gene ID" value="MELO3C031248.2"/>
</dbReference>
<keyword evidence="1" id="KW-0812">Transmembrane</keyword>
<sequence>MKLITHNRYLASNLPPRLLAFSSCRAIEGIICSVSRTFSSHFHQKKSRVLIKNFFFFCLSVLFIEAFHIQRSLLRFTEKVTIVSFPTARHQVIFIRHLCNAPRLRSSSVGMEKIYSSSSPKNSPSFANLSPPLHLPPMIHLSTMLY</sequence>
<evidence type="ECO:0000313" key="2">
    <source>
        <dbReference type="EnsemblPlants" id="MELO3C031248.2.1"/>
    </source>
</evidence>
<keyword evidence="1" id="KW-0472">Membrane</keyword>
<keyword evidence="1" id="KW-1133">Transmembrane helix</keyword>
<dbReference type="Gramene" id="MELO3C031248.2.1">
    <property type="protein sequence ID" value="MELO3C031248.2.1"/>
    <property type="gene ID" value="MELO3C031248.2"/>
</dbReference>
<feature type="transmembrane region" description="Helical" evidence="1">
    <location>
        <begin position="49"/>
        <end position="69"/>
    </location>
</feature>
<protein>
    <submittedName>
        <fullName evidence="2">Uncharacterized protein</fullName>
    </submittedName>
</protein>
<accession>A0A9I9EAY1</accession>
<organism evidence="2">
    <name type="scientific">Cucumis melo</name>
    <name type="common">Muskmelon</name>
    <dbReference type="NCBI Taxonomy" id="3656"/>
    <lineage>
        <taxon>Eukaryota</taxon>
        <taxon>Viridiplantae</taxon>
        <taxon>Streptophyta</taxon>
        <taxon>Embryophyta</taxon>
        <taxon>Tracheophyta</taxon>
        <taxon>Spermatophyta</taxon>
        <taxon>Magnoliopsida</taxon>
        <taxon>eudicotyledons</taxon>
        <taxon>Gunneridae</taxon>
        <taxon>Pentapetalae</taxon>
        <taxon>rosids</taxon>
        <taxon>fabids</taxon>
        <taxon>Cucurbitales</taxon>
        <taxon>Cucurbitaceae</taxon>
        <taxon>Benincaseae</taxon>
        <taxon>Cucumis</taxon>
    </lineage>
</organism>
<dbReference type="AlphaFoldDB" id="A0A9I9EAY1"/>
<reference evidence="2" key="1">
    <citation type="submission" date="2023-03" db="UniProtKB">
        <authorList>
            <consortium name="EnsemblPlants"/>
        </authorList>
    </citation>
    <scope>IDENTIFICATION</scope>
</reference>
<evidence type="ECO:0000256" key="1">
    <source>
        <dbReference type="SAM" id="Phobius"/>
    </source>
</evidence>